<keyword evidence="1" id="KW-0472">Membrane</keyword>
<dbReference type="EMBL" id="JAQIIO010000007">
    <property type="protein sequence ID" value="MDA5095029.1"/>
    <property type="molecule type" value="Genomic_DNA"/>
</dbReference>
<feature type="transmembrane region" description="Helical" evidence="1">
    <location>
        <begin position="70"/>
        <end position="89"/>
    </location>
</feature>
<dbReference type="Proteomes" id="UP001528040">
    <property type="component" value="Unassembled WGS sequence"/>
</dbReference>
<feature type="transmembrane region" description="Helical" evidence="1">
    <location>
        <begin position="131"/>
        <end position="150"/>
    </location>
</feature>
<protein>
    <recommendedName>
        <fullName evidence="4">MASE1 domain-containing protein</fullName>
    </recommendedName>
</protein>
<evidence type="ECO:0000256" key="1">
    <source>
        <dbReference type="SAM" id="Phobius"/>
    </source>
</evidence>
<gene>
    <name evidence="2" type="ORF">O2N63_13145</name>
</gene>
<dbReference type="RefSeq" id="WP_271054737.1">
    <property type="nucleotide sequence ID" value="NZ_JAQIIO010000007.1"/>
</dbReference>
<feature type="transmembrane region" description="Helical" evidence="1">
    <location>
        <begin position="157"/>
        <end position="179"/>
    </location>
</feature>
<keyword evidence="3" id="KW-1185">Reference proteome</keyword>
<evidence type="ECO:0008006" key="4">
    <source>
        <dbReference type="Google" id="ProtNLM"/>
    </source>
</evidence>
<comment type="caution">
    <text evidence="2">The sequence shown here is derived from an EMBL/GenBank/DDBJ whole genome shotgun (WGS) entry which is preliminary data.</text>
</comment>
<organism evidence="2 3">
    <name type="scientific">Aliiroseovarius salicola</name>
    <dbReference type="NCBI Taxonomy" id="3009082"/>
    <lineage>
        <taxon>Bacteria</taxon>
        <taxon>Pseudomonadati</taxon>
        <taxon>Pseudomonadota</taxon>
        <taxon>Alphaproteobacteria</taxon>
        <taxon>Rhodobacterales</taxon>
        <taxon>Paracoccaceae</taxon>
        <taxon>Aliiroseovarius</taxon>
    </lineage>
</organism>
<feature type="transmembrane region" description="Helical" evidence="1">
    <location>
        <begin position="15"/>
        <end position="33"/>
    </location>
</feature>
<keyword evidence="1" id="KW-1133">Transmembrane helix</keyword>
<name>A0ABT4W3N7_9RHOB</name>
<feature type="transmembrane region" description="Helical" evidence="1">
    <location>
        <begin position="94"/>
        <end position="111"/>
    </location>
</feature>
<evidence type="ECO:0000313" key="2">
    <source>
        <dbReference type="EMBL" id="MDA5095029.1"/>
    </source>
</evidence>
<reference evidence="2 3" key="1">
    <citation type="submission" date="2023-01" db="EMBL/GenBank/DDBJ databases">
        <authorList>
            <person name="Yoon J.-W."/>
        </authorList>
    </citation>
    <scope>NUCLEOTIDE SEQUENCE [LARGE SCALE GENOMIC DNA]</scope>
    <source>
        <strain evidence="2 3">KMU-50</strain>
    </source>
</reference>
<keyword evidence="1" id="KW-0812">Transmembrane</keyword>
<proteinExistence type="predicted"/>
<accession>A0ABT4W3N7</accession>
<evidence type="ECO:0000313" key="3">
    <source>
        <dbReference type="Proteomes" id="UP001528040"/>
    </source>
</evidence>
<sequence>MTSDTGDSDLIKETVIISIAYVLAFAVTFKLLLPVQNIFFPKFPSYASLLFLPHGVRVLAAWLLGWRSVIALFPGVFFSFWYVAGMGVFEPSRLFAISVAVFIPAATFHTMRRLGVDLFPAAGKTPCWHCIVLTSITISALTASMTNIAITRTLNDLFAYLIGDFFGMFFLMTILMFFFRSLRQSEE</sequence>